<evidence type="ECO:0008006" key="3">
    <source>
        <dbReference type="Google" id="ProtNLM"/>
    </source>
</evidence>
<reference evidence="1 2" key="1">
    <citation type="submission" date="2023-02" db="EMBL/GenBank/DDBJ databases">
        <title>Genome sequence of Lentisphaera profundi SAORIC-696.</title>
        <authorList>
            <person name="Kim e."/>
            <person name="Cho J.-C."/>
            <person name="Choi A."/>
            <person name="Kang I."/>
        </authorList>
    </citation>
    <scope>NUCLEOTIDE SEQUENCE [LARGE SCALE GENOMIC DNA]</scope>
    <source>
        <strain evidence="1 2">SAORIC-696</strain>
    </source>
</reference>
<organism evidence="1 2">
    <name type="scientific">Lentisphaera profundi</name>
    <dbReference type="NCBI Taxonomy" id="1658616"/>
    <lineage>
        <taxon>Bacteria</taxon>
        <taxon>Pseudomonadati</taxon>
        <taxon>Lentisphaerota</taxon>
        <taxon>Lentisphaeria</taxon>
        <taxon>Lentisphaerales</taxon>
        <taxon>Lentisphaeraceae</taxon>
        <taxon>Lentisphaera</taxon>
    </lineage>
</organism>
<evidence type="ECO:0000313" key="1">
    <source>
        <dbReference type="EMBL" id="WDE98693.1"/>
    </source>
</evidence>
<name>A0ABY7VZK8_9BACT</name>
<gene>
    <name evidence="1" type="ORF">PQO03_12685</name>
</gene>
<sequence>MSLVRRKKKTCLIICESKADEHFLTFLKDRYRNHDWRFTIENVGGSGDTVFCRAKKSKGYSRIYCIIDACKDVDVQWPRGTTGIILKPGIEALPLQLLGKACPSNMVLAKNKFKAVFGSEAAKISKFKWQSKFTKLMLENKREDLEHLDEIINIFEQV</sequence>
<accession>A0ABY7VZK8</accession>
<dbReference type="Proteomes" id="UP001214250">
    <property type="component" value="Chromosome 2"/>
</dbReference>
<dbReference type="EMBL" id="CP117812">
    <property type="protein sequence ID" value="WDE98693.1"/>
    <property type="molecule type" value="Genomic_DNA"/>
</dbReference>
<protein>
    <recommendedName>
        <fullName evidence="3">DUF4276 family protein</fullName>
    </recommendedName>
</protein>
<evidence type="ECO:0000313" key="2">
    <source>
        <dbReference type="Proteomes" id="UP001214250"/>
    </source>
</evidence>
<keyword evidence="2" id="KW-1185">Reference proteome</keyword>
<proteinExistence type="predicted"/>
<dbReference type="RefSeq" id="WP_274153562.1">
    <property type="nucleotide sequence ID" value="NZ_CP117812.1"/>
</dbReference>